<dbReference type="EMBL" id="HG807988">
    <property type="protein sequence ID" value="CDW61143.1"/>
    <property type="molecule type" value="Genomic_DNA"/>
</dbReference>
<feature type="region of interest" description="Disordered" evidence="1">
    <location>
        <begin position="61"/>
        <end position="101"/>
    </location>
</feature>
<organism evidence="2 3">
    <name type="scientific">Trichuris trichiura</name>
    <name type="common">Whipworm</name>
    <name type="synonym">Trichocephalus trichiurus</name>
    <dbReference type="NCBI Taxonomy" id="36087"/>
    <lineage>
        <taxon>Eukaryota</taxon>
        <taxon>Metazoa</taxon>
        <taxon>Ecdysozoa</taxon>
        <taxon>Nematoda</taxon>
        <taxon>Enoplea</taxon>
        <taxon>Dorylaimia</taxon>
        <taxon>Trichinellida</taxon>
        <taxon>Trichuridae</taxon>
        <taxon>Trichuris</taxon>
    </lineage>
</organism>
<keyword evidence="3" id="KW-1185">Reference proteome</keyword>
<gene>
    <name evidence="2" type="ORF">TTRE_0000957601</name>
</gene>
<protein>
    <submittedName>
        <fullName evidence="2">Uncharacterized protein</fullName>
    </submittedName>
</protein>
<accession>A0A077ZN05</accession>
<evidence type="ECO:0000313" key="3">
    <source>
        <dbReference type="Proteomes" id="UP000030665"/>
    </source>
</evidence>
<dbReference type="Proteomes" id="UP000030665">
    <property type="component" value="Unassembled WGS sequence"/>
</dbReference>
<dbReference type="AlphaFoldDB" id="A0A077ZN05"/>
<sequence length="101" mass="11198">MRKNKERMQVLNDGADDEDFKELLEILKGFGEVEVLYNPDDPKDKDVTGDEVIERYEKFKKKARKNGPSTEGCIPDTTEGNGELGRGSGTNETDTTISTAA</sequence>
<feature type="compositionally biased region" description="Polar residues" evidence="1">
    <location>
        <begin position="89"/>
        <end position="101"/>
    </location>
</feature>
<evidence type="ECO:0000256" key="1">
    <source>
        <dbReference type="SAM" id="MobiDB-lite"/>
    </source>
</evidence>
<proteinExistence type="predicted"/>
<evidence type="ECO:0000313" key="2">
    <source>
        <dbReference type="EMBL" id="CDW61143.1"/>
    </source>
</evidence>
<name>A0A077ZN05_TRITR</name>
<reference evidence="2" key="1">
    <citation type="submission" date="2014-01" db="EMBL/GenBank/DDBJ databases">
        <authorList>
            <person name="Aslett M."/>
        </authorList>
    </citation>
    <scope>NUCLEOTIDE SEQUENCE</scope>
</reference>
<reference evidence="2" key="2">
    <citation type="submission" date="2014-03" db="EMBL/GenBank/DDBJ databases">
        <title>The whipworm genome and dual-species transcriptomics of an intimate host-pathogen interaction.</title>
        <authorList>
            <person name="Foth B.J."/>
            <person name="Tsai I.J."/>
            <person name="Reid A.J."/>
            <person name="Bancroft A.J."/>
            <person name="Nichol S."/>
            <person name="Tracey A."/>
            <person name="Holroyd N."/>
            <person name="Cotton J.A."/>
            <person name="Stanley E.J."/>
            <person name="Zarowiecki M."/>
            <person name="Liu J.Z."/>
            <person name="Huckvale T."/>
            <person name="Cooper P.J."/>
            <person name="Grencis R.K."/>
            <person name="Berriman M."/>
        </authorList>
    </citation>
    <scope>NUCLEOTIDE SEQUENCE [LARGE SCALE GENOMIC DNA]</scope>
</reference>